<evidence type="ECO:0000256" key="4">
    <source>
        <dbReference type="ARBA" id="ARBA00047720"/>
    </source>
</evidence>
<evidence type="ECO:0000259" key="5">
    <source>
        <dbReference type="Pfam" id="PF01979"/>
    </source>
</evidence>
<dbReference type="PANTHER" id="PTHR11113">
    <property type="entry name" value="N-ACETYLGLUCOSAMINE-6-PHOSPHATE DEACETYLASE"/>
    <property type="match status" value="1"/>
</dbReference>
<reference evidence="7 8" key="1">
    <citation type="submission" date="2018-04" db="EMBL/GenBank/DDBJ databases">
        <title>Genomic Encyclopedia of Archaeal and Bacterial Type Strains, Phase II (KMG-II): from individual species to whole genera.</title>
        <authorList>
            <person name="Goeker M."/>
        </authorList>
    </citation>
    <scope>NUCLEOTIDE SEQUENCE [LARGE SCALE GENOMIC DNA]</scope>
    <source>
        <strain evidence="7 8">DSM 45169</strain>
    </source>
</reference>
<dbReference type="RefSeq" id="WP_170105010.1">
    <property type="nucleotide sequence ID" value="NZ_PZZP01000001.1"/>
</dbReference>
<dbReference type="InterPro" id="IPR032466">
    <property type="entry name" value="Metal_Hydrolase"/>
</dbReference>
<dbReference type="SUPFAM" id="SSF51338">
    <property type="entry name" value="Composite domain of metallo-dependent hydrolases"/>
    <property type="match status" value="1"/>
</dbReference>
<evidence type="ECO:0000313" key="8">
    <source>
        <dbReference type="Proteomes" id="UP000241639"/>
    </source>
</evidence>
<dbReference type="SUPFAM" id="SSF51556">
    <property type="entry name" value="Metallo-dependent hydrolases"/>
    <property type="match status" value="1"/>
</dbReference>
<sequence>MMNTSVEERLAVIETTMGRRPPTVWFKGGQVLNVYTGAVEYQDVWVGGSQIAFVGSREEGKLNPDSSTKVVDVEGMVLVPGYIEPHSHPFQLYNPVSLTEKVLPLGTTAMIHDNLYFFRSLDDDRWQEWRERLTASAVHHFWWARLDAQARLDADEDPFTLERVKLAMSHPSTLQAGELTDWMPLLSGDQKRVAMVEQAHRYGKRVEGHSPGASYRTLSRLAAAGVTGDHESITVEEVLHRLRLGYMTTLRYSSLRPDLPDLIRGLLQQQAPVPWHRLMMTTDGPTPPALRQGHVDAMIRVAIQAGCPPEHAYGMVTLNPAVYFGLDAHIGGIAPGRSADINVLRSLEDPTPIQVFVRGERAAQSGRLLVEQPQPDWERFPPLISAPWRLQKKDVALSLEKGEQAPVIHLVNPVITQLKWEAVDEVDEERLFVSLIDPAGQWTTQAFLRGFARGIDGLASSYNGSGDLLLLGRDPDAMVKAGQRVLDNGGGIAWFQGGGESFFLPLPIGGKMSDQPIDDLIEKSEELVTKLKNFDHPFHDPIYTFLFLSSTHLPQVRLTRDGLVRIKDGAIIRPATPLT</sequence>
<protein>
    <recommendedName>
        <fullName evidence="2">adenine deaminase</fullName>
        <ecNumber evidence="2">3.5.4.2</ecNumber>
    </recommendedName>
</protein>
<dbReference type="EMBL" id="PZZP01000001">
    <property type="protein sequence ID" value="PTM57483.1"/>
    <property type="molecule type" value="Genomic_DNA"/>
</dbReference>
<evidence type="ECO:0000256" key="3">
    <source>
        <dbReference type="ARBA" id="ARBA00022801"/>
    </source>
</evidence>
<evidence type="ECO:0000256" key="1">
    <source>
        <dbReference type="ARBA" id="ARBA00006773"/>
    </source>
</evidence>
<keyword evidence="3" id="KW-0378">Hydrolase</keyword>
<dbReference type="Gene3D" id="2.30.40.10">
    <property type="entry name" value="Urease, subunit C, domain 1"/>
    <property type="match status" value="1"/>
</dbReference>
<accession>A0A2T4Z6I0</accession>
<comment type="similarity">
    <text evidence="1">Belongs to the metallo-dependent hydrolases superfamily. Adenine deaminase family.</text>
</comment>
<dbReference type="InterPro" id="IPR006680">
    <property type="entry name" value="Amidohydro-rel"/>
</dbReference>
<dbReference type="EC" id="3.5.4.2" evidence="2"/>
<feature type="domain" description="Amidohydrolase-related" evidence="5">
    <location>
        <begin position="77"/>
        <end position="360"/>
    </location>
</feature>
<evidence type="ECO:0000256" key="2">
    <source>
        <dbReference type="ARBA" id="ARBA00012782"/>
    </source>
</evidence>
<keyword evidence="8" id="KW-1185">Reference proteome</keyword>
<name>A0A2T4Z6I0_9BACL</name>
<dbReference type="Pfam" id="PF13382">
    <property type="entry name" value="Adenine_deam_C"/>
    <property type="match status" value="1"/>
</dbReference>
<comment type="catalytic activity">
    <reaction evidence="4">
        <text>adenine + H2O + H(+) = hypoxanthine + NH4(+)</text>
        <dbReference type="Rhea" id="RHEA:23688"/>
        <dbReference type="ChEBI" id="CHEBI:15377"/>
        <dbReference type="ChEBI" id="CHEBI:15378"/>
        <dbReference type="ChEBI" id="CHEBI:16708"/>
        <dbReference type="ChEBI" id="CHEBI:17368"/>
        <dbReference type="ChEBI" id="CHEBI:28938"/>
        <dbReference type="EC" id="3.5.4.2"/>
    </reaction>
</comment>
<feature type="domain" description="Adenine deaminase C-terminal" evidence="6">
    <location>
        <begin position="422"/>
        <end position="567"/>
    </location>
</feature>
<dbReference type="PANTHER" id="PTHR11113:SF6">
    <property type="entry name" value="ADENINE DEAMINASE YERA-RELATED"/>
    <property type="match status" value="1"/>
</dbReference>
<dbReference type="AlphaFoldDB" id="A0A2T4Z6I0"/>
<dbReference type="Gene3D" id="3.20.20.140">
    <property type="entry name" value="Metal-dependent hydrolases"/>
    <property type="match status" value="1"/>
</dbReference>
<proteinExistence type="inferred from homology"/>
<evidence type="ECO:0000259" key="6">
    <source>
        <dbReference type="Pfam" id="PF13382"/>
    </source>
</evidence>
<evidence type="ECO:0000313" key="7">
    <source>
        <dbReference type="EMBL" id="PTM57483.1"/>
    </source>
</evidence>
<gene>
    <name evidence="7" type="ORF">C8J48_0031</name>
</gene>
<dbReference type="Proteomes" id="UP000241639">
    <property type="component" value="Unassembled WGS sequence"/>
</dbReference>
<dbReference type="InterPro" id="IPR026912">
    <property type="entry name" value="Adenine_deam_C"/>
</dbReference>
<comment type="caution">
    <text evidence="7">The sequence shown here is derived from an EMBL/GenBank/DDBJ whole genome shotgun (WGS) entry which is preliminary data.</text>
</comment>
<organism evidence="7 8">
    <name type="scientific">Desmospora activa DSM 45169</name>
    <dbReference type="NCBI Taxonomy" id="1121389"/>
    <lineage>
        <taxon>Bacteria</taxon>
        <taxon>Bacillati</taxon>
        <taxon>Bacillota</taxon>
        <taxon>Bacilli</taxon>
        <taxon>Bacillales</taxon>
        <taxon>Thermoactinomycetaceae</taxon>
        <taxon>Desmospora</taxon>
    </lineage>
</organism>
<dbReference type="GO" id="GO:0000034">
    <property type="term" value="F:adenine deaminase activity"/>
    <property type="evidence" value="ECO:0007669"/>
    <property type="project" value="UniProtKB-EC"/>
</dbReference>
<dbReference type="Pfam" id="PF01979">
    <property type="entry name" value="Amidohydro_1"/>
    <property type="match status" value="1"/>
</dbReference>
<dbReference type="InterPro" id="IPR011059">
    <property type="entry name" value="Metal-dep_hydrolase_composite"/>
</dbReference>